<name>A0A855GKI3_9STAP</name>
<dbReference type="SUPFAM" id="SSF102405">
    <property type="entry name" value="MCP/YpsA-like"/>
    <property type="match status" value="1"/>
</dbReference>
<dbReference type="Gene3D" id="3.40.50.450">
    <property type="match status" value="1"/>
</dbReference>
<organism evidence="3 4">
    <name type="scientific">Macrococcoides caseolyticum</name>
    <dbReference type="NCBI Taxonomy" id="69966"/>
    <lineage>
        <taxon>Bacteria</taxon>
        <taxon>Bacillati</taxon>
        <taxon>Bacillota</taxon>
        <taxon>Bacilli</taxon>
        <taxon>Bacillales</taxon>
        <taxon>Staphylococcaceae</taxon>
        <taxon>Macrococcoides</taxon>
    </lineage>
</organism>
<protein>
    <submittedName>
        <fullName evidence="3">DNA-protecting protein DprA</fullName>
    </submittedName>
</protein>
<evidence type="ECO:0000256" key="1">
    <source>
        <dbReference type="ARBA" id="ARBA00006525"/>
    </source>
</evidence>
<comment type="caution">
    <text evidence="3">The sequence shown here is derived from an EMBL/GenBank/DDBJ whole genome shotgun (WGS) entry which is preliminary data.</text>
</comment>
<evidence type="ECO:0000313" key="3">
    <source>
        <dbReference type="EMBL" id="PKE26449.1"/>
    </source>
</evidence>
<proteinExistence type="inferred from homology"/>
<dbReference type="PANTHER" id="PTHR43022">
    <property type="entry name" value="PROTEIN SMF"/>
    <property type="match status" value="1"/>
</dbReference>
<dbReference type="InterPro" id="IPR003488">
    <property type="entry name" value="DprA"/>
</dbReference>
<dbReference type="PANTHER" id="PTHR43022:SF1">
    <property type="entry name" value="PROTEIN SMF"/>
    <property type="match status" value="1"/>
</dbReference>
<reference evidence="3 4" key="1">
    <citation type="submission" date="2017-12" db="EMBL/GenBank/DDBJ databases">
        <title>Genomics of Macrococcus caseolyticus.</title>
        <authorList>
            <person name="MacFadyen A.C."/>
            <person name="Paterson G.K."/>
        </authorList>
    </citation>
    <scope>NUCLEOTIDE SEQUENCE [LARGE SCALE GENOMIC DNA]</scope>
    <source>
        <strain evidence="3 4">5788_EF188</strain>
    </source>
</reference>
<accession>A0A855GKI3</accession>
<sequence length="295" mass="33909">MKRHHKLLKLIYAGFTSQELHKIYNVYHSFDLNFLQLKPILRQILNCHERTLDNKLSKFQNLKIKMLIEELENKEITPIYFDSEVYPRLLLEIYDYPFVLFAKGNINLLNYTNALAIVGSRDATHYTADALDQIVPELIKNNIYIVSGLAKGADNYAHLACNFYGGHTIGVLAYGHDFIYPAETALIRRLMEKRHIVISEYPPTTPIQKFRFPERNRIISGLAQGILITEAKERSGSLITLDQGLEQNRNIYCLPGPIVHELSAGCNKRIKEGAKLVQCTHDIIEDYFFPDISKN</sequence>
<evidence type="ECO:0000259" key="2">
    <source>
        <dbReference type="Pfam" id="PF02481"/>
    </source>
</evidence>
<dbReference type="GO" id="GO:0009294">
    <property type="term" value="P:DNA-mediated transformation"/>
    <property type="evidence" value="ECO:0007669"/>
    <property type="project" value="InterPro"/>
</dbReference>
<dbReference type="NCBIfam" id="TIGR00732">
    <property type="entry name" value="dprA"/>
    <property type="match status" value="1"/>
</dbReference>
<dbReference type="AlphaFoldDB" id="A0A855GKI3"/>
<comment type="similarity">
    <text evidence="1">Belongs to the DprA/Smf family.</text>
</comment>
<evidence type="ECO:0000313" key="4">
    <source>
        <dbReference type="Proteomes" id="UP000233482"/>
    </source>
</evidence>
<dbReference type="InterPro" id="IPR057666">
    <property type="entry name" value="DrpA_SLOG"/>
</dbReference>
<dbReference type="RefSeq" id="WP_101034956.1">
    <property type="nucleotide sequence ID" value="NZ_CP073801.1"/>
</dbReference>
<feature type="domain" description="Smf/DprA SLOG" evidence="2">
    <location>
        <begin position="79"/>
        <end position="287"/>
    </location>
</feature>
<dbReference type="Pfam" id="PF02481">
    <property type="entry name" value="DNA_processg_A"/>
    <property type="match status" value="1"/>
</dbReference>
<dbReference type="EMBL" id="PIXC01000008">
    <property type="protein sequence ID" value="PKE26449.1"/>
    <property type="molecule type" value="Genomic_DNA"/>
</dbReference>
<gene>
    <name evidence="3" type="primary">dprA</name>
    <name evidence="3" type="ORF">CW686_04875</name>
</gene>
<dbReference type="Proteomes" id="UP000233482">
    <property type="component" value="Unassembled WGS sequence"/>
</dbReference>